<evidence type="ECO:0000313" key="4">
    <source>
        <dbReference type="Proteomes" id="UP001305779"/>
    </source>
</evidence>
<evidence type="ECO:0000256" key="2">
    <source>
        <dbReference type="ARBA" id="ARBA00035112"/>
    </source>
</evidence>
<keyword evidence="4" id="KW-1185">Reference proteome</keyword>
<comment type="similarity">
    <text evidence="2">Belongs to the ustYa family.</text>
</comment>
<name>A0ABR0E5X9_ZASCE</name>
<dbReference type="Proteomes" id="UP001305779">
    <property type="component" value="Unassembled WGS sequence"/>
</dbReference>
<protein>
    <submittedName>
        <fullName evidence="3">Uncharacterized protein</fullName>
    </submittedName>
</protein>
<evidence type="ECO:0000256" key="1">
    <source>
        <dbReference type="ARBA" id="ARBA00004685"/>
    </source>
</evidence>
<dbReference type="EMBL" id="JAXOVC010000010">
    <property type="protein sequence ID" value="KAK4496645.1"/>
    <property type="molecule type" value="Genomic_DNA"/>
</dbReference>
<gene>
    <name evidence="3" type="ORF">PRZ48_012627</name>
</gene>
<dbReference type="PANTHER" id="PTHR33365:SF4">
    <property type="entry name" value="CYCLOCHLOROTINE BIOSYNTHESIS PROTEIN O"/>
    <property type="match status" value="1"/>
</dbReference>
<dbReference type="PANTHER" id="PTHR33365">
    <property type="entry name" value="YALI0B05434P"/>
    <property type="match status" value="1"/>
</dbReference>
<proteinExistence type="inferred from homology"/>
<reference evidence="3 4" key="1">
    <citation type="journal article" date="2023" name="G3 (Bethesda)">
        <title>A chromosome-level genome assembly of Zasmidium syzygii isolated from banana leaves.</title>
        <authorList>
            <person name="van Westerhoven A.C."/>
            <person name="Mehrabi R."/>
            <person name="Talebi R."/>
            <person name="Steentjes M.B.F."/>
            <person name="Corcolon B."/>
            <person name="Chong P.A."/>
            <person name="Kema G.H.J."/>
            <person name="Seidl M.F."/>
        </authorList>
    </citation>
    <scope>NUCLEOTIDE SEQUENCE [LARGE SCALE GENOMIC DNA]</scope>
    <source>
        <strain evidence="3 4">P124</strain>
    </source>
</reference>
<evidence type="ECO:0000313" key="3">
    <source>
        <dbReference type="EMBL" id="KAK4496645.1"/>
    </source>
</evidence>
<accession>A0ABR0E5X9</accession>
<dbReference type="Pfam" id="PF11807">
    <property type="entry name" value="UstYa"/>
    <property type="match status" value="1"/>
</dbReference>
<comment type="caution">
    <text evidence="3">The sequence shown here is derived from an EMBL/GenBank/DDBJ whole genome shotgun (WGS) entry which is preliminary data.</text>
</comment>
<dbReference type="InterPro" id="IPR021765">
    <property type="entry name" value="UstYa-like"/>
</dbReference>
<comment type="pathway">
    <text evidence="1">Mycotoxin biosynthesis.</text>
</comment>
<sequence>MDNESETVQYEERTFTGALKYDTDSKELYREHDAEREYFGEPSILIEDAWDRLLHDEFVPMTIEEAAPFEPELTVLPWEGNFFFELASPDVLHSLHCINGLRKELSQYMYNSSATVSSYSSSDLAHLEHCMDRLRQSIMCHGDLTPSPLYTWPDSPIALGRSGAHTCRKWEPIREWLDDRKVRGEQV</sequence>
<organism evidence="3 4">
    <name type="scientific">Zasmidium cellare</name>
    <name type="common">Wine cellar mold</name>
    <name type="synonym">Racodium cellare</name>
    <dbReference type="NCBI Taxonomy" id="395010"/>
    <lineage>
        <taxon>Eukaryota</taxon>
        <taxon>Fungi</taxon>
        <taxon>Dikarya</taxon>
        <taxon>Ascomycota</taxon>
        <taxon>Pezizomycotina</taxon>
        <taxon>Dothideomycetes</taxon>
        <taxon>Dothideomycetidae</taxon>
        <taxon>Mycosphaerellales</taxon>
        <taxon>Mycosphaerellaceae</taxon>
        <taxon>Zasmidium</taxon>
    </lineage>
</organism>